<evidence type="ECO:0000259" key="1">
    <source>
        <dbReference type="Pfam" id="PF07944"/>
    </source>
</evidence>
<evidence type="ECO:0000259" key="3">
    <source>
        <dbReference type="Pfam" id="PF20737"/>
    </source>
</evidence>
<protein>
    <recommendedName>
        <fullName evidence="6">Glycoside hydrolase family 127 protein</fullName>
    </recommendedName>
</protein>
<dbReference type="AlphaFoldDB" id="A0A830F3Y3"/>
<dbReference type="Pfam" id="PF07944">
    <property type="entry name" value="Beta-AFase-like_GH127_cat"/>
    <property type="match status" value="1"/>
</dbReference>
<dbReference type="InterPro" id="IPR008928">
    <property type="entry name" value="6-hairpin_glycosidase_sf"/>
</dbReference>
<feature type="domain" description="Non-reducing end beta-L-arabinofuranosidase-like GH127 C-terminal" evidence="3">
    <location>
        <begin position="534"/>
        <end position="646"/>
    </location>
</feature>
<name>A0A830F3Y3_9EURY</name>
<proteinExistence type="predicted"/>
<reference evidence="4 5" key="1">
    <citation type="journal article" date="2019" name="Int. J. Syst. Evol. Microbiol.">
        <title>The Global Catalogue of Microorganisms (GCM) 10K type strain sequencing project: providing services to taxonomists for standard genome sequencing and annotation.</title>
        <authorList>
            <consortium name="The Broad Institute Genomics Platform"/>
            <consortium name="The Broad Institute Genome Sequencing Center for Infectious Disease"/>
            <person name="Wu L."/>
            <person name="Ma J."/>
        </authorList>
    </citation>
    <scope>NUCLEOTIDE SEQUENCE [LARGE SCALE GENOMIC DNA]</scope>
    <source>
        <strain evidence="4 5">JCM 19585</strain>
    </source>
</reference>
<dbReference type="OrthoDB" id="371693at2157"/>
<gene>
    <name evidence="4" type="ORF">GCM10009037_20160</name>
</gene>
<dbReference type="PANTHER" id="PTHR43465">
    <property type="entry name" value="DUF1680 DOMAIN PROTEIN (AFU_ORTHOLOGUE AFUA_1G08910)"/>
    <property type="match status" value="1"/>
</dbReference>
<dbReference type="RefSeq" id="WP_188883623.1">
    <property type="nucleotide sequence ID" value="NZ_BMPF01000003.1"/>
</dbReference>
<dbReference type="EMBL" id="BMPF01000003">
    <property type="protein sequence ID" value="GGL36589.1"/>
    <property type="molecule type" value="Genomic_DNA"/>
</dbReference>
<evidence type="ECO:0008006" key="6">
    <source>
        <dbReference type="Google" id="ProtNLM"/>
    </source>
</evidence>
<sequence length="648" mass="73221">MSGTYWSPGLKNVRIRDDFWSPRLKTNSYISLDQQYDHLQANGSLDNFRRVVGEAGGDFEGPPFIDANVYKWIEAASYALATDEMTTLRGKVDTVISLIEQAQADDGYLFTYFMLGDNSGRWSNFTMMHELYCAGHLIEAAVAHHRALDDDRLLRVARTLADHIDERFGPDKQDTIPGHEEIELALVRLYRVTDDDRYLDLAGYFIDRRGRDPSPLAAELPELEQMVERGSFSKEQKESGWSVVGYQDTLRDDSGEYDGLWAQDHAPIRDQRRVEGHAVRAGNLYAAVAAYLHEVDDDELFAAVERLWRNMVTRRMYVTGGVGSSPDTESFTEDYDLPNDTAFAETCASASAIFWSQNMFELTGEGRYIDTLERILYNSLLSGVSLDGSRYCYNNPLQTDEEYHRNEWFYVACCPPNLSRVLASLGEYIYARSERELLCNLYVSSTVDTTLAGTDVTVEQRTEYPWDGDVAVDLSLDDSATFTLGFRIPDWTENWAVTINGESVSVAPTDGYVTVDREWDDGDHIEVSLAMEPDVVVAHPDVESDKAHAALRRGPLVYCVEDLDNPHPARHLILSRPDSLSARYTESMLDGMTVIEGEASVQDAQEWQDALYRSLDSVAESSTEFLAIPYYARNNRGPTSMRTWLRLA</sequence>
<dbReference type="PANTHER" id="PTHR43465:SF2">
    <property type="entry name" value="DUF1680 DOMAIN PROTEIN (AFU_ORTHOLOGUE AFUA_1G08910)"/>
    <property type="match status" value="1"/>
</dbReference>
<evidence type="ECO:0000259" key="2">
    <source>
        <dbReference type="Pfam" id="PF20736"/>
    </source>
</evidence>
<dbReference type="Pfam" id="PF20737">
    <property type="entry name" value="Glyco_hydro127C"/>
    <property type="match status" value="1"/>
</dbReference>
<dbReference type="InterPro" id="IPR012878">
    <property type="entry name" value="Beta-AFase-like_GH127_cat"/>
</dbReference>
<dbReference type="Pfam" id="PF20736">
    <property type="entry name" value="Glyco_hydro127M"/>
    <property type="match status" value="1"/>
</dbReference>
<evidence type="ECO:0000313" key="4">
    <source>
        <dbReference type="EMBL" id="GGL36589.1"/>
    </source>
</evidence>
<evidence type="ECO:0000313" key="5">
    <source>
        <dbReference type="Proteomes" id="UP000628840"/>
    </source>
</evidence>
<feature type="domain" description="Non-reducing end beta-L-arabinofuranosidase-like GH127 catalytic" evidence="1">
    <location>
        <begin position="12"/>
        <end position="426"/>
    </location>
</feature>
<dbReference type="SUPFAM" id="SSF48208">
    <property type="entry name" value="Six-hairpin glycosidases"/>
    <property type="match status" value="1"/>
</dbReference>
<dbReference type="InterPro" id="IPR049049">
    <property type="entry name" value="Beta-AFase-like_GH127_C"/>
</dbReference>
<dbReference type="InterPro" id="IPR049046">
    <property type="entry name" value="Beta-AFase-like_GH127_middle"/>
</dbReference>
<organism evidence="4 5">
    <name type="scientific">Halarchaeum grantii</name>
    <dbReference type="NCBI Taxonomy" id="1193105"/>
    <lineage>
        <taxon>Archaea</taxon>
        <taxon>Methanobacteriati</taxon>
        <taxon>Methanobacteriota</taxon>
        <taxon>Stenosarchaea group</taxon>
        <taxon>Halobacteria</taxon>
        <taxon>Halobacteriales</taxon>
        <taxon>Halobacteriaceae</taxon>
    </lineage>
</organism>
<dbReference type="InterPro" id="IPR049174">
    <property type="entry name" value="Beta-AFase-like"/>
</dbReference>
<dbReference type="Proteomes" id="UP000628840">
    <property type="component" value="Unassembled WGS sequence"/>
</dbReference>
<keyword evidence="5" id="KW-1185">Reference proteome</keyword>
<feature type="domain" description="Non-reducing end beta-L-arabinofuranosidase-like GH127 middle" evidence="2">
    <location>
        <begin position="437"/>
        <end position="531"/>
    </location>
</feature>
<comment type="caution">
    <text evidence="4">The sequence shown here is derived from an EMBL/GenBank/DDBJ whole genome shotgun (WGS) entry which is preliminary data.</text>
</comment>
<accession>A0A830F3Y3</accession>
<dbReference type="GO" id="GO:0005975">
    <property type="term" value="P:carbohydrate metabolic process"/>
    <property type="evidence" value="ECO:0007669"/>
    <property type="project" value="InterPro"/>
</dbReference>